<reference evidence="5 6" key="1">
    <citation type="submission" date="2018-08" db="EMBL/GenBank/DDBJ databases">
        <authorList>
            <person name="Laetsch R D."/>
            <person name="Stevens L."/>
            <person name="Kumar S."/>
            <person name="Blaxter L. M."/>
        </authorList>
    </citation>
    <scope>NUCLEOTIDE SEQUENCE [LARGE SCALE GENOMIC DNA]</scope>
</reference>
<feature type="compositionally biased region" description="Pro residues" evidence="3">
    <location>
        <begin position="138"/>
        <end position="158"/>
    </location>
</feature>
<protein>
    <recommendedName>
        <fullName evidence="4">PH domain-containing protein</fullName>
    </recommendedName>
</protein>
<dbReference type="PANTHER" id="PTHR14309:SF12">
    <property type="entry name" value="PH DOMAIN-CONTAINING PROTEIN"/>
    <property type="match status" value="1"/>
</dbReference>
<keyword evidence="2" id="KW-0472">Membrane</keyword>
<dbReference type="AlphaFoldDB" id="A0A3P7K5C9"/>
<dbReference type="CDD" id="cd00821">
    <property type="entry name" value="PH"/>
    <property type="match status" value="1"/>
</dbReference>
<dbReference type="Pfam" id="PF00169">
    <property type="entry name" value="PH"/>
    <property type="match status" value="1"/>
</dbReference>
<evidence type="ECO:0000256" key="2">
    <source>
        <dbReference type="ARBA" id="ARBA00023136"/>
    </source>
</evidence>
<evidence type="ECO:0000256" key="3">
    <source>
        <dbReference type="SAM" id="MobiDB-lite"/>
    </source>
</evidence>
<dbReference type="Gene3D" id="2.30.29.30">
    <property type="entry name" value="Pleckstrin-homology domain (PH domain)/Phosphotyrosine-binding domain (PTB)"/>
    <property type="match status" value="1"/>
</dbReference>
<dbReference type="PROSITE" id="PS50003">
    <property type="entry name" value="PH_DOMAIN"/>
    <property type="match status" value="1"/>
</dbReference>
<dbReference type="SMART" id="SM00233">
    <property type="entry name" value="PH"/>
    <property type="match status" value="1"/>
</dbReference>
<dbReference type="InterPro" id="IPR001849">
    <property type="entry name" value="PH_domain"/>
</dbReference>
<feature type="region of interest" description="Disordered" evidence="3">
    <location>
        <begin position="358"/>
        <end position="380"/>
    </location>
</feature>
<dbReference type="InterPro" id="IPR039680">
    <property type="entry name" value="PLEKHB1/2"/>
</dbReference>
<feature type="region of interest" description="Disordered" evidence="3">
    <location>
        <begin position="119"/>
        <end position="184"/>
    </location>
</feature>
<feature type="region of interest" description="Disordered" evidence="3">
    <location>
        <begin position="289"/>
        <end position="339"/>
    </location>
</feature>
<evidence type="ECO:0000256" key="1">
    <source>
        <dbReference type="ARBA" id="ARBA00004370"/>
    </source>
</evidence>
<gene>
    <name evidence="5" type="ORF">NLS_LOCUS9440</name>
</gene>
<dbReference type="PANTHER" id="PTHR14309">
    <property type="entry name" value="EXPRESSED PROTEIN"/>
    <property type="match status" value="1"/>
</dbReference>
<evidence type="ECO:0000313" key="5">
    <source>
        <dbReference type="EMBL" id="VDM91717.1"/>
    </source>
</evidence>
<dbReference type="OrthoDB" id="5914923at2759"/>
<dbReference type="GO" id="GO:0045595">
    <property type="term" value="P:regulation of cell differentiation"/>
    <property type="evidence" value="ECO:0007669"/>
    <property type="project" value="TreeGrafter"/>
</dbReference>
<dbReference type="EMBL" id="UYRX01001597">
    <property type="protein sequence ID" value="VDM91717.1"/>
    <property type="molecule type" value="Genomic_DNA"/>
</dbReference>
<organism evidence="5 6">
    <name type="scientific">Litomosoides sigmodontis</name>
    <name type="common">Filarial nematode worm</name>
    <dbReference type="NCBI Taxonomy" id="42156"/>
    <lineage>
        <taxon>Eukaryota</taxon>
        <taxon>Metazoa</taxon>
        <taxon>Ecdysozoa</taxon>
        <taxon>Nematoda</taxon>
        <taxon>Chromadorea</taxon>
        <taxon>Rhabditida</taxon>
        <taxon>Spirurina</taxon>
        <taxon>Spiruromorpha</taxon>
        <taxon>Filarioidea</taxon>
        <taxon>Onchocercidae</taxon>
        <taxon>Litomosoides</taxon>
    </lineage>
</organism>
<name>A0A3P7K5C9_LITSI</name>
<dbReference type="GO" id="GO:0016020">
    <property type="term" value="C:membrane"/>
    <property type="evidence" value="ECO:0007669"/>
    <property type="project" value="UniProtKB-SubCell"/>
</dbReference>
<keyword evidence="6" id="KW-1185">Reference proteome</keyword>
<comment type="subcellular location">
    <subcellularLocation>
        <location evidence="1">Membrane</location>
    </subcellularLocation>
</comment>
<dbReference type="Proteomes" id="UP000277928">
    <property type="component" value="Unassembled WGS sequence"/>
</dbReference>
<evidence type="ECO:0000313" key="6">
    <source>
        <dbReference type="Proteomes" id="UP000277928"/>
    </source>
</evidence>
<feature type="compositionally biased region" description="Polar residues" evidence="3">
    <location>
        <begin position="290"/>
        <end position="314"/>
    </location>
</feature>
<dbReference type="FunFam" id="2.30.29.30:FF:000624">
    <property type="entry name" value="Protein CBG23324"/>
    <property type="match status" value="1"/>
</dbReference>
<dbReference type="SUPFAM" id="SSF50729">
    <property type="entry name" value="PH domain-like"/>
    <property type="match status" value="1"/>
</dbReference>
<feature type="domain" description="PH" evidence="4">
    <location>
        <begin position="6"/>
        <end position="122"/>
    </location>
</feature>
<sequence>MNDFHRKLKEGDVLCYKSGFLSKKWKECWAVLFSDSEFMWYNKKGDSKPIGSIFLKDVVPYTCVGPMCDRMPVRRPNLPPRYSLYHLVGIGMDSQASKVHWFLFSSDSDLESWFTEIMKTLPKPNPPPTDDTQKLPPTVAPNAPPPAYQPPPVYPSQPPQSTNAYPSQPIYTPPTNPLPQYTSAVPNYSGGTTVIIDRNGGGYGQRYGYGGGGYGGGGGGGPGVGTGMLMGSLLGFGLGSMWSGGLHSGFGFGSHCYPSYHGIGSGFGGGYVQDNDTYITNNYYGGDPQNRITSSEHNAGSSTVEANDSSSNRDSAQDYYDGYDTGGGGDQSGAYDIGGGYDDSGGYDIGGGDDFGGGDFGGGDFGGGDFGGGDFGGGDW</sequence>
<proteinExistence type="predicted"/>
<evidence type="ECO:0000259" key="4">
    <source>
        <dbReference type="PROSITE" id="PS50003"/>
    </source>
</evidence>
<feature type="compositionally biased region" description="Gly residues" evidence="3">
    <location>
        <begin position="324"/>
        <end position="339"/>
    </location>
</feature>
<dbReference type="OMA" id="PYTCVGP"/>
<dbReference type="InterPro" id="IPR011993">
    <property type="entry name" value="PH-like_dom_sf"/>
</dbReference>
<accession>A0A3P7K5C9</accession>